<comment type="caution">
    <text evidence="1">The sequence shown here is derived from an EMBL/GenBank/DDBJ whole genome shotgun (WGS) entry which is preliminary data.</text>
</comment>
<accession>A0A5J4W523</accession>
<evidence type="ECO:0000313" key="1">
    <source>
        <dbReference type="EMBL" id="KAA6389539.1"/>
    </source>
</evidence>
<proteinExistence type="predicted"/>
<dbReference type="EMBL" id="SNRW01003548">
    <property type="protein sequence ID" value="KAA6389539.1"/>
    <property type="molecule type" value="Genomic_DNA"/>
</dbReference>
<evidence type="ECO:0000313" key="2">
    <source>
        <dbReference type="Proteomes" id="UP000324800"/>
    </source>
</evidence>
<reference evidence="1 2" key="1">
    <citation type="submission" date="2019-03" db="EMBL/GenBank/DDBJ databases">
        <title>Single cell metagenomics reveals metabolic interactions within the superorganism composed of flagellate Streblomastix strix and complex community of Bacteroidetes bacteria on its surface.</title>
        <authorList>
            <person name="Treitli S.C."/>
            <person name="Kolisko M."/>
            <person name="Husnik F."/>
            <person name="Keeling P."/>
            <person name="Hampl V."/>
        </authorList>
    </citation>
    <scope>NUCLEOTIDE SEQUENCE [LARGE SCALE GENOMIC DNA]</scope>
    <source>
        <strain evidence="1">ST1C</strain>
    </source>
</reference>
<organism evidence="1 2">
    <name type="scientific">Streblomastix strix</name>
    <dbReference type="NCBI Taxonomy" id="222440"/>
    <lineage>
        <taxon>Eukaryota</taxon>
        <taxon>Metamonada</taxon>
        <taxon>Preaxostyla</taxon>
        <taxon>Oxymonadida</taxon>
        <taxon>Streblomastigidae</taxon>
        <taxon>Streblomastix</taxon>
    </lineage>
</organism>
<dbReference type="AlphaFoldDB" id="A0A5J4W523"/>
<protein>
    <submittedName>
        <fullName evidence="1">Uncharacterized protein</fullName>
    </submittedName>
</protein>
<dbReference type="Proteomes" id="UP000324800">
    <property type="component" value="Unassembled WGS sequence"/>
</dbReference>
<gene>
    <name evidence="1" type="ORF">EZS28_014932</name>
</gene>
<sequence length="123" mass="14456">MSNECINEALHDAVGLSEFPELYAYIHEREPKPIVGGITNQTIVGSQYFQDQVKVNDDKFNVQPIQQLIIPIKIPQVKIFKNPKNQLAANIQMYNLADEYFYFYKLRNKVVYYIGLYLREDFM</sequence>
<name>A0A5J4W523_9EUKA</name>